<dbReference type="InterPro" id="IPR051309">
    <property type="entry name" value="ABCF_ATPase"/>
</dbReference>
<dbReference type="AlphaFoldDB" id="A0AAX0QTU2"/>
<name>A0AAX0QTU2_9STAP</name>
<dbReference type="Proteomes" id="UP000266198">
    <property type="component" value="Unassembled WGS sequence"/>
</dbReference>
<keyword evidence="1" id="KW-0547">Nucleotide-binding</keyword>
<evidence type="ECO:0000256" key="3">
    <source>
        <dbReference type="SAM" id="MobiDB-lite"/>
    </source>
</evidence>
<dbReference type="PANTHER" id="PTHR42855">
    <property type="entry name" value="ABC TRANSPORTER ATP-BINDING SUBUNIT"/>
    <property type="match status" value="1"/>
</dbReference>
<evidence type="ECO:0000256" key="2">
    <source>
        <dbReference type="ARBA" id="ARBA00022840"/>
    </source>
</evidence>
<dbReference type="SMART" id="SM00382">
    <property type="entry name" value="AAA"/>
    <property type="match status" value="2"/>
</dbReference>
<proteinExistence type="predicted"/>
<dbReference type="InterPro" id="IPR003593">
    <property type="entry name" value="AAA+_ATPase"/>
</dbReference>
<protein>
    <recommendedName>
        <fullName evidence="4">ABC transporter domain-containing protein</fullName>
    </recommendedName>
</protein>
<dbReference type="RefSeq" id="WP_096597252.1">
    <property type="nucleotide sequence ID" value="NZ_LR134263.1"/>
</dbReference>
<dbReference type="EMBL" id="NIPK01000003">
    <property type="protein sequence ID" value="RIZ55600.1"/>
    <property type="molecule type" value="Genomic_DNA"/>
</dbReference>
<dbReference type="NCBIfam" id="NF000355">
    <property type="entry name" value="ribo_prot_ABC_F"/>
    <property type="match status" value="1"/>
</dbReference>
<dbReference type="SUPFAM" id="SSF52540">
    <property type="entry name" value="P-loop containing nucleoside triphosphate hydrolases"/>
    <property type="match status" value="2"/>
</dbReference>
<evidence type="ECO:0000313" key="6">
    <source>
        <dbReference type="EMBL" id="RIZ55600.1"/>
    </source>
</evidence>
<organism evidence="5 7">
    <name type="scientific">Staphylococcus delphini</name>
    <dbReference type="NCBI Taxonomy" id="53344"/>
    <lineage>
        <taxon>Bacteria</taxon>
        <taxon>Bacillati</taxon>
        <taxon>Bacillota</taxon>
        <taxon>Bacilli</taxon>
        <taxon>Bacillales</taxon>
        <taxon>Staphylococcaceae</taxon>
        <taxon>Staphylococcus</taxon>
        <taxon>Staphylococcus intermedius group</taxon>
    </lineage>
</organism>
<evidence type="ECO:0000313" key="8">
    <source>
        <dbReference type="Proteomes" id="UP000266198"/>
    </source>
</evidence>
<comment type="caution">
    <text evidence="5">The sequence shown here is derived from an EMBL/GenBank/DDBJ whole genome shotgun (WGS) entry which is preliminary data.</text>
</comment>
<sequence>MTMLKDIYIEFLGKALLTIDRLEILDGDKIAIIGANGSGKTTLLNLISGHFNNFSGIFEKNHDFLYLKQIENNNELGNETNYALISKMGGVPYSGSFENCSGGEKIRLGLSNVIKDEFVNLMLDEPTTNLDLSSVKFLMKTLKNHQGTIIFTTHDRNLVEEIATKIWVIENHKVKEYKGSWTDYTEQKQLERATVENINTQIDVQKEQLQSAIQNKREALKRTSNVTSSKKNKRINPGRLGQSKSRGSSQKGISRQIKSLEKKLENIPMKKGILENKEIQFPSMDIQKSSRIVMYANKLTIHAGDNMLLDNTSFQIETGEKVAFVGNNGVGKTTLLNHIYHRHEAIIISSNVKFSYLRQDFFFDQKDVDLIHFVMNDTEHSYDFVVDVLEKIGFDKSDLVKQTMTLSAGEQLKALLATSLLNRSNVLILDEPTNYLDIDAIQGLEQLIKQYPGTILFTSHDSFFVDKIATVIYEISQRKLKRIR</sequence>
<dbReference type="PANTHER" id="PTHR42855:SF2">
    <property type="entry name" value="DRUG RESISTANCE ABC TRANSPORTER,ATP-BINDING PROTEIN"/>
    <property type="match status" value="1"/>
</dbReference>
<feature type="domain" description="ABC transporter" evidence="4">
    <location>
        <begin position="294"/>
        <end position="483"/>
    </location>
</feature>
<dbReference type="GO" id="GO:0016887">
    <property type="term" value="F:ATP hydrolysis activity"/>
    <property type="evidence" value="ECO:0007669"/>
    <property type="project" value="InterPro"/>
</dbReference>
<evidence type="ECO:0000313" key="5">
    <source>
        <dbReference type="EMBL" id="PCF50331.1"/>
    </source>
</evidence>
<reference evidence="5 7" key="1">
    <citation type="journal article" date="2017" name="PLoS ONE">
        <title>Development of a real-time PCR for detection of Staphylococcus pseudintermedius using a novel automated comparison of whole-genome sequences.</title>
        <authorList>
            <person name="Verstappen K.M."/>
            <person name="Huijbregts L."/>
            <person name="Spaninks M."/>
            <person name="Wagenaar J.A."/>
            <person name="Fluit A.C."/>
            <person name="Duim B."/>
        </authorList>
    </citation>
    <scope>NUCLEOTIDE SEQUENCE [LARGE SCALE GENOMIC DNA]</scope>
    <source>
        <strain evidence="5 7">15S02591-1</strain>
    </source>
</reference>
<keyword evidence="2" id="KW-0067">ATP-binding</keyword>
<dbReference type="PROSITE" id="PS50893">
    <property type="entry name" value="ABC_TRANSPORTER_2"/>
    <property type="match status" value="2"/>
</dbReference>
<evidence type="ECO:0000313" key="7">
    <source>
        <dbReference type="Proteomes" id="UP000217473"/>
    </source>
</evidence>
<reference evidence="6 8" key="2">
    <citation type="submission" date="2017-06" db="EMBL/GenBank/DDBJ databases">
        <title>Identification of a new gene, sdsY, involved in staphylococcal internalization in non-professional phagocytic cells (NPPCs).</title>
        <authorList>
            <person name="Maali Y."/>
            <person name="Martins-Simoes P."/>
            <person name="Trouillet-Assant S."/>
            <person name="Laurent F."/>
            <person name="Diot A."/>
            <person name="Verhoeven P."/>
            <person name="Bouvard D."/>
            <person name="Vandenesch F."/>
            <person name="Bes M."/>
        </authorList>
    </citation>
    <scope>NUCLEOTIDE SEQUENCE [LARGE SCALE GENOMIC DNA]</scope>
    <source>
        <strain evidence="6 8">Heidy</strain>
    </source>
</reference>
<dbReference type="Gene3D" id="3.40.50.300">
    <property type="entry name" value="P-loop containing nucleotide triphosphate hydrolases"/>
    <property type="match status" value="3"/>
</dbReference>
<keyword evidence="8" id="KW-1185">Reference proteome</keyword>
<dbReference type="GO" id="GO:0005524">
    <property type="term" value="F:ATP binding"/>
    <property type="evidence" value="ECO:0007669"/>
    <property type="project" value="UniProtKB-KW"/>
</dbReference>
<dbReference type="Proteomes" id="UP000217473">
    <property type="component" value="Unassembled WGS sequence"/>
</dbReference>
<dbReference type="CDD" id="cd03221">
    <property type="entry name" value="ABCF_EF-3"/>
    <property type="match status" value="2"/>
</dbReference>
<feature type="domain" description="ABC transporter" evidence="4">
    <location>
        <begin position="2"/>
        <end position="197"/>
    </location>
</feature>
<gene>
    <name evidence="5" type="ORF">B5C07_07370</name>
    <name evidence="6" type="ORF">CDL68_02580</name>
</gene>
<dbReference type="InterPro" id="IPR027417">
    <property type="entry name" value="P-loop_NTPase"/>
</dbReference>
<feature type="region of interest" description="Disordered" evidence="3">
    <location>
        <begin position="218"/>
        <end position="254"/>
    </location>
</feature>
<evidence type="ECO:0000259" key="4">
    <source>
        <dbReference type="PROSITE" id="PS50893"/>
    </source>
</evidence>
<feature type="compositionally biased region" description="Low complexity" evidence="3">
    <location>
        <begin position="238"/>
        <end position="254"/>
    </location>
</feature>
<accession>A0AAX0QTU2</accession>
<evidence type="ECO:0000256" key="1">
    <source>
        <dbReference type="ARBA" id="ARBA00022741"/>
    </source>
</evidence>
<dbReference type="InterPro" id="IPR003439">
    <property type="entry name" value="ABC_transporter-like_ATP-bd"/>
</dbReference>
<dbReference type="Pfam" id="PF00005">
    <property type="entry name" value="ABC_tran"/>
    <property type="match status" value="2"/>
</dbReference>
<dbReference type="EMBL" id="MWUR01000009">
    <property type="protein sequence ID" value="PCF50331.1"/>
    <property type="molecule type" value="Genomic_DNA"/>
</dbReference>